<dbReference type="HOGENOM" id="CLU_116293_0_1_6"/>
<evidence type="ECO:0000313" key="1">
    <source>
        <dbReference type="EMBL" id="CAG70084.1"/>
    </source>
</evidence>
<reference evidence="1 2" key="1">
    <citation type="journal article" date="2004" name="Nucleic Acids Res.">
        <title>Unique features revealed by the genome sequence of Acinetobacter sp. ADP1, a versatile and naturally transformation competent bacterium.</title>
        <authorList>
            <person name="Barbe V."/>
            <person name="Vallenet D."/>
            <person name="Fonknechten N."/>
            <person name="Kreimeyer A."/>
            <person name="Oztas S."/>
            <person name="Labarre L."/>
            <person name="Cruveiller S."/>
            <person name="Robert C."/>
            <person name="Duprat S."/>
            <person name="Wincker P."/>
            <person name="Ornston L.N."/>
            <person name="Weissenbach J."/>
            <person name="Marliere P."/>
            <person name="Cohen G.N."/>
            <person name="Medigue C."/>
        </authorList>
    </citation>
    <scope>NUCLEOTIDE SEQUENCE [LARGE SCALE GENOMIC DNA]</scope>
    <source>
        <strain evidence="2">ATCC 33305 / BD413 / ADP1</strain>
    </source>
</reference>
<organism evidence="1 2">
    <name type="scientific">Acinetobacter baylyi (strain ATCC 33305 / BD413 / ADP1)</name>
    <dbReference type="NCBI Taxonomy" id="62977"/>
    <lineage>
        <taxon>Bacteria</taxon>
        <taxon>Pseudomonadati</taxon>
        <taxon>Pseudomonadota</taxon>
        <taxon>Gammaproteobacteria</taxon>
        <taxon>Moraxellales</taxon>
        <taxon>Moraxellaceae</taxon>
        <taxon>Acinetobacter</taxon>
    </lineage>
</organism>
<evidence type="ECO:0000313" key="2">
    <source>
        <dbReference type="Proteomes" id="UP000000430"/>
    </source>
</evidence>
<gene>
    <name evidence="1" type="ordered locus">ACIAD3428</name>
</gene>
<dbReference type="PIRSF" id="PIRSF008505">
    <property type="entry name" value="UCP008505"/>
    <property type="match status" value="1"/>
</dbReference>
<dbReference type="InterPro" id="IPR016541">
    <property type="entry name" value="UCP008505"/>
</dbReference>
<dbReference type="AlphaFoldDB" id="Q6F781"/>
<protein>
    <recommendedName>
        <fullName evidence="3">PIN domain-containing protein</fullName>
    </recommendedName>
</protein>
<dbReference type="Proteomes" id="UP000000430">
    <property type="component" value="Chromosome"/>
</dbReference>
<dbReference type="SUPFAM" id="SSF88723">
    <property type="entry name" value="PIN domain-like"/>
    <property type="match status" value="1"/>
</dbReference>
<evidence type="ECO:0008006" key="3">
    <source>
        <dbReference type="Google" id="ProtNLM"/>
    </source>
</evidence>
<dbReference type="Gene3D" id="3.40.50.1010">
    <property type="entry name" value="5'-nuclease"/>
    <property type="match status" value="1"/>
</dbReference>
<name>Q6F781_ACIAD</name>
<dbReference type="InterPro" id="IPR029060">
    <property type="entry name" value="PIN-like_dom_sf"/>
</dbReference>
<dbReference type="STRING" id="202950.GCA_001485005_02261"/>
<dbReference type="KEGG" id="aci:ACIAD3428"/>
<proteinExistence type="predicted"/>
<accession>Q6F781</accession>
<dbReference type="EMBL" id="CR543861">
    <property type="protein sequence ID" value="CAG70084.1"/>
    <property type="molecule type" value="Genomic_DNA"/>
</dbReference>
<dbReference type="eggNOG" id="COG1487">
    <property type="taxonomic scope" value="Bacteria"/>
</dbReference>
<dbReference type="Pfam" id="PF14367">
    <property type="entry name" value="DUF4411"/>
    <property type="match status" value="1"/>
</dbReference>
<sequence length="170" mass="20077">MAMTKYLLDTNIYINFYERYYLFDFFPSFWEKIKVTINSQVVLPDIVVSEHYQDERFKKWLEENFTGVSCKYKDYVDLWSEVIQHIANHECYSDKALTNDKSWTREKIADGWLIAIAKKDNLVIVTSETKNINLNKNQPTQNPKVPDIANDLGVRCIDMNTFFKEIGLII</sequence>